<feature type="binding site" evidence="9">
    <location>
        <position position="189"/>
    </location>
    <ligand>
        <name>sn-glycerol 1-phosphate</name>
        <dbReference type="ChEBI" id="CHEBI:57685"/>
    </ligand>
</feature>
<keyword evidence="3 9" id="KW-0479">Metal-binding</keyword>
<dbReference type="NCBIfam" id="NF003199">
    <property type="entry name" value="PRK04169.1-3"/>
    <property type="match status" value="1"/>
</dbReference>
<feature type="binding site" evidence="9">
    <location>
        <begin position="159"/>
        <end position="164"/>
    </location>
    <ligand>
        <name>sn-glycerol 1-phosphate</name>
        <dbReference type="ChEBI" id="CHEBI:57685"/>
    </ligand>
</feature>
<comment type="cofactor">
    <cofactor evidence="9">
        <name>Mg(2+)</name>
        <dbReference type="ChEBI" id="CHEBI:18420"/>
    </cofactor>
</comment>
<keyword evidence="6 9" id="KW-0594">Phospholipid biosynthesis</keyword>
<dbReference type="InterPro" id="IPR038597">
    <property type="entry name" value="GGGP/HepGP_synthase_sf"/>
</dbReference>
<feature type="binding site" evidence="9">
    <location>
        <position position="12"/>
    </location>
    <ligand>
        <name>sn-glycerol 1-phosphate</name>
        <dbReference type="ChEBI" id="CHEBI:57685"/>
    </ligand>
</feature>
<dbReference type="InterPro" id="IPR008205">
    <property type="entry name" value="GGGP_HepGP_synthase"/>
</dbReference>
<keyword evidence="4 9" id="KW-0460">Magnesium</keyword>
<dbReference type="Gene3D" id="3.20.20.390">
    <property type="entry name" value="FMN-linked oxidoreductases"/>
    <property type="match status" value="1"/>
</dbReference>
<evidence type="ECO:0000256" key="1">
    <source>
        <dbReference type="ARBA" id="ARBA00022516"/>
    </source>
</evidence>
<sequence>MDEYKNWAHVFKLDPNKDIDDETLEAVCESGTDAVIVGGTDGVTLDNTLHLLSRVRRFAVDCALEISNLEAVTPGFDFYFIPMVLNAGATDWLVGRHHEAVKAFGHTIDWEVVVTEGYCILNPEAKAAHLTQARTALDQEDIAAYAMMAERLFGLPIFYMEYSGTYGDVSRVAAVKRVLHQTRLFYGGGIDDPEKAEEMARIADTVVVGNAIYHDPKKALKTVQAVKRIKAGA</sequence>
<comment type="pathway">
    <text evidence="9">Membrane lipid metabolism; glycerophospholipid metabolism.</text>
</comment>
<dbReference type="PANTHER" id="PTHR40029">
    <property type="match status" value="1"/>
</dbReference>
<comment type="caution">
    <text evidence="9">Lacks conserved residue(s) required for the propagation of feature annotation.</text>
</comment>
<evidence type="ECO:0000256" key="5">
    <source>
        <dbReference type="ARBA" id="ARBA00023098"/>
    </source>
</evidence>
<accession>A0ABV9GP06</accession>
<dbReference type="PANTHER" id="PTHR40029:SF2">
    <property type="entry name" value="HEPTAPRENYLGLYCERYL PHOSPHATE SYNTHASE"/>
    <property type="match status" value="1"/>
</dbReference>
<keyword evidence="7 9" id="KW-1208">Phospholipid metabolism</keyword>
<dbReference type="SUPFAM" id="SSF51395">
    <property type="entry name" value="FMN-linked oxidoreductases"/>
    <property type="match status" value="1"/>
</dbReference>
<evidence type="ECO:0000256" key="9">
    <source>
        <dbReference type="HAMAP-Rule" id="MF_00112"/>
    </source>
</evidence>
<gene>
    <name evidence="9" type="primary">pcrB</name>
    <name evidence="10" type="ORF">ACFO4N_09550</name>
</gene>
<evidence type="ECO:0000256" key="3">
    <source>
        <dbReference type="ARBA" id="ARBA00022723"/>
    </source>
</evidence>
<dbReference type="EC" id="2.5.1.n9" evidence="9"/>
<dbReference type="InterPro" id="IPR039074">
    <property type="entry name" value="GGGP/HepGP_synthase_I"/>
</dbReference>
<evidence type="ECO:0000256" key="7">
    <source>
        <dbReference type="ARBA" id="ARBA00023264"/>
    </source>
</evidence>
<comment type="caution">
    <text evidence="10">The sequence shown here is derived from an EMBL/GenBank/DDBJ whole genome shotgun (WGS) entry which is preliminary data.</text>
</comment>
<feature type="binding site" evidence="9">
    <location>
        <position position="14"/>
    </location>
    <ligand>
        <name>Mg(2+)</name>
        <dbReference type="ChEBI" id="CHEBI:18420"/>
    </ligand>
</feature>
<comment type="similarity">
    <text evidence="9">Belongs to the GGGP/HepGP synthase family. Group I subfamily.</text>
</comment>
<dbReference type="RefSeq" id="WP_376846070.1">
    <property type="nucleotide sequence ID" value="NZ_JBHSFW010000004.1"/>
</dbReference>
<evidence type="ECO:0000313" key="10">
    <source>
        <dbReference type="EMBL" id="MFC4618972.1"/>
    </source>
</evidence>
<name>A0ABV9GP06_9BACL</name>
<protein>
    <recommendedName>
        <fullName evidence="9">Heptaprenylglyceryl phosphate synthase</fullName>
        <shortName evidence="9">HepGP synthase</shortName>
        <ecNumber evidence="9">2.5.1.n9</ecNumber>
    </recommendedName>
    <alternativeName>
        <fullName evidence="9">Glycerol-1-phosphate heptaprenyltransferase</fullName>
    </alternativeName>
</protein>
<evidence type="ECO:0000256" key="8">
    <source>
        <dbReference type="ARBA" id="ARBA00048318"/>
    </source>
</evidence>
<evidence type="ECO:0000313" key="11">
    <source>
        <dbReference type="Proteomes" id="UP001596022"/>
    </source>
</evidence>
<feature type="binding site" evidence="9">
    <location>
        <position position="40"/>
    </location>
    <ligand>
        <name>Mg(2+)</name>
        <dbReference type="ChEBI" id="CHEBI:18420"/>
    </ligand>
</feature>
<evidence type="ECO:0000256" key="6">
    <source>
        <dbReference type="ARBA" id="ARBA00023209"/>
    </source>
</evidence>
<dbReference type="GO" id="GO:0016740">
    <property type="term" value="F:transferase activity"/>
    <property type="evidence" value="ECO:0007669"/>
    <property type="project" value="UniProtKB-KW"/>
</dbReference>
<comment type="subunit">
    <text evidence="9">Homodimer.</text>
</comment>
<keyword evidence="1 9" id="KW-0444">Lipid biosynthesis</keyword>
<dbReference type="CDD" id="cd02812">
    <property type="entry name" value="PcrB_like"/>
    <property type="match status" value="1"/>
</dbReference>
<reference evidence="11" key="1">
    <citation type="journal article" date="2019" name="Int. J. Syst. Evol. Microbiol.">
        <title>The Global Catalogue of Microorganisms (GCM) 10K type strain sequencing project: providing services to taxonomists for standard genome sequencing and annotation.</title>
        <authorList>
            <consortium name="The Broad Institute Genomics Platform"/>
            <consortium name="The Broad Institute Genome Sequencing Center for Infectious Disease"/>
            <person name="Wu L."/>
            <person name="Ma J."/>
        </authorList>
    </citation>
    <scope>NUCLEOTIDE SEQUENCE [LARGE SCALE GENOMIC DNA]</scope>
    <source>
        <strain evidence="11">CGMCC 1.16306</strain>
    </source>
</reference>
<keyword evidence="5 9" id="KW-0443">Lipid metabolism</keyword>
<dbReference type="NCBIfam" id="TIGR01768">
    <property type="entry name" value="GGGP-family"/>
    <property type="match status" value="1"/>
</dbReference>
<comment type="function">
    <text evidence="9">Prenyltransferase that catalyzes in vivo the transfer of the heptaprenyl moiety of heptaprenyl pyrophosphate (HepPP; 35 carbon atoms) to the C3 hydroxyl of sn-glycerol-1-phosphate (G1P), producing heptaprenylglyceryl phosphate (HepGP). This reaction is an ether-bond-formation step in the biosynthesis of archaea-type G1P-based membrane lipids found in Bacillales.</text>
</comment>
<dbReference type="Pfam" id="PF01884">
    <property type="entry name" value="PcrB"/>
    <property type="match status" value="1"/>
</dbReference>
<evidence type="ECO:0000256" key="2">
    <source>
        <dbReference type="ARBA" id="ARBA00022679"/>
    </source>
</evidence>
<keyword evidence="2 9" id="KW-0808">Transferase</keyword>
<evidence type="ECO:0000256" key="4">
    <source>
        <dbReference type="ARBA" id="ARBA00022842"/>
    </source>
</evidence>
<feature type="binding site" evidence="9">
    <location>
        <begin position="209"/>
        <end position="210"/>
    </location>
    <ligand>
        <name>sn-glycerol 1-phosphate</name>
        <dbReference type="ChEBI" id="CHEBI:57685"/>
    </ligand>
</feature>
<keyword evidence="11" id="KW-1185">Reference proteome</keyword>
<dbReference type="HAMAP" id="MF_00112">
    <property type="entry name" value="GGGP_HepGP_synthase"/>
    <property type="match status" value="1"/>
</dbReference>
<organism evidence="10 11">
    <name type="scientific">Camelliibacillus cellulosilyticus</name>
    <dbReference type="NCBI Taxonomy" id="2174486"/>
    <lineage>
        <taxon>Bacteria</taxon>
        <taxon>Bacillati</taxon>
        <taxon>Bacillota</taxon>
        <taxon>Bacilli</taxon>
        <taxon>Bacillales</taxon>
        <taxon>Sporolactobacillaceae</taxon>
        <taxon>Camelliibacillus</taxon>
    </lineage>
</organism>
<dbReference type="NCBIfam" id="NF003197">
    <property type="entry name" value="PRK04169.1-1"/>
    <property type="match status" value="1"/>
</dbReference>
<comment type="catalytic activity">
    <reaction evidence="8 9">
        <text>sn-glycerol 1-phosphate + all-trans-heptaprenyl diphosphate = 3-heptaprenyl-sn-glycero-1-phosphate + diphosphate</text>
        <dbReference type="Rhea" id="RHEA:33495"/>
        <dbReference type="ChEBI" id="CHEBI:33019"/>
        <dbReference type="ChEBI" id="CHEBI:57685"/>
        <dbReference type="ChEBI" id="CHEBI:58206"/>
        <dbReference type="ChEBI" id="CHEBI:64781"/>
        <dbReference type="EC" id="2.5.1.n9"/>
    </reaction>
</comment>
<dbReference type="Proteomes" id="UP001596022">
    <property type="component" value="Unassembled WGS sequence"/>
</dbReference>
<proteinExistence type="inferred from homology"/>
<dbReference type="EMBL" id="JBHSFW010000004">
    <property type="protein sequence ID" value="MFC4618972.1"/>
    <property type="molecule type" value="Genomic_DNA"/>
</dbReference>